<dbReference type="RefSeq" id="WP_083359145.1">
    <property type="nucleotide sequence ID" value="NZ_JXDI01000003.1"/>
</dbReference>
<dbReference type="Proteomes" id="UP000182470">
    <property type="component" value="Chromosome I"/>
</dbReference>
<reference evidence="2 5" key="1">
    <citation type="submission" date="2015-01" db="EMBL/GenBank/DDBJ databases">
        <title>Genome Sequence of Pseudomonas antarctica CMS 35.</title>
        <authorList>
            <person name="Voget S."/>
            <person name="Chow J."/>
            <person name="Daniel R."/>
            <person name="Streit W."/>
        </authorList>
    </citation>
    <scope>NUCLEOTIDE SEQUENCE [LARGE SCALE GENOMIC DNA]</scope>
    <source>
        <strain evidence="2 5">CMS 35</strain>
    </source>
</reference>
<organism evidence="3 4">
    <name type="scientific">Pseudomonas antarctica</name>
    <dbReference type="NCBI Taxonomy" id="219572"/>
    <lineage>
        <taxon>Bacteria</taxon>
        <taxon>Pseudomonadati</taxon>
        <taxon>Pseudomonadota</taxon>
        <taxon>Gammaproteobacteria</taxon>
        <taxon>Pseudomonadales</taxon>
        <taxon>Pseudomonadaceae</taxon>
        <taxon>Pseudomonas</taxon>
    </lineage>
</organism>
<dbReference type="EMBL" id="LT629704">
    <property type="protein sequence ID" value="SDN51722.1"/>
    <property type="molecule type" value="Genomic_DNA"/>
</dbReference>
<sequence length="145" mass="16397">MDMIQAIRDSWRWVGIDPVEVVGTTAFGNVMLKDTQGRYWRLCPEGLYCEVIAQTRAALDEVSKDQTFLHDWYLQPMVAQAEEVLGPLAPGQVYHFVISPVLGGEYAIDNVRQLDHVEQIRFCGDLALEIKDLPDGAHVKLRIVD</sequence>
<name>A0A1H0C1L6_9PSED</name>
<gene>
    <name evidence="2" type="ORF">PSAN_49400</name>
    <name evidence="3" type="ORF">SAMN04490179_4601</name>
</gene>
<reference evidence="3 4" key="2">
    <citation type="submission" date="2016-10" db="EMBL/GenBank/DDBJ databases">
        <authorList>
            <person name="de Groot N.N."/>
        </authorList>
    </citation>
    <scope>NUCLEOTIDE SEQUENCE [LARGE SCALE GENOMIC DNA]</scope>
    <source>
        <strain evidence="3 4">BS2772</strain>
    </source>
</reference>
<dbReference type="Pfam" id="PF08906">
    <property type="entry name" value="T6SS_Tdi1_C"/>
    <property type="match status" value="1"/>
</dbReference>
<protein>
    <recommendedName>
        <fullName evidence="1">T6SS immunity protein Tdi1 C-terminal domain-containing protein</fullName>
    </recommendedName>
</protein>
<dbReference type="InterPro" id="IPR015002">
    <property type="entry name" value="T6SS_Tdi1_C"/>
</dbReference>
<evidence type="ECO:0000259" key="1">
    <source>
        <dbReference type="Pfam" id="PF08906"/>
    </source>
</evidence>
<proteinExistence type="predicted"/>
<feature type="domain" description="T6SS immunity protein Tdi1 C-terminal" evidence="1">
    <location>
        <begin position="56"/>
        <end position="126"/>
    </location>
</feature>
<evidence type="ECO:0000313" key="4">
    <source>
        <dbReference type="Proteomes" id="UP000182470"/>
    </source>
</evidence>
<evidence type="ECO:0000313" key="2">
    <source>
        <dbReference type="EMBL" id="KAF2406762.1"/>
    </source>
</evidence>
<dbReference type="EMBL" id="JXDI01000003">
    <property type="protein sequence ID" value="KAF2406762.1"/>
    <property type="molecule type" value="Genomic_DNA"/>
</dbReference>
<dbReference type="OrthoDB" id="672028at2"/>
<dbReference type="Proteomes" id="UP000748067">
    <property type="component" value="Unassembled WGS sequence"/>
</dbReference>
<evidence type="ECO:0000313" key="5">
    <source>
        <dbReference type="Proteomes" id="UP000748067"/>
    </source>
</evidence>
<evidence type="ECO:0000313" key="3">
    <source>
        <dbReference type="EMBL" id="SDN51722.1"/>
    </source>
</evidence>
<keyword evidence="5" id="KW-1185">Reference proteome</keyword>
<accession>A0A1H0C1L6</accession>
<dbReference type="AlphaFoldDB" id="A0A1H0C1L6"/>